<feature type="domain" description="RNA polymerase sigma factor 70 region 4 type 2" evidence="6">
    <location>
        <begin position="125"/>
        <end position="174"/>
    </location>
</feature>
<evidence type="ECO:0000256" key="1">
    <source>
        <dbReference type="ARBA" id="ARBA00010641"/>
    </source>
</evidence>
<dbReference type="Pfam" id="PF08281">
    <property type="entry name" value="Sigma70_r4_2"/>
    <property type="match status" value="1"/>
</dbReference>
<sequence length="200" mass="23125">MEACKNDELALLHALKSSNHKAFEVLYYRYSPRLYRHILNLVKVPTCAEEILQDVFQKLWERRGGIDTEKSFQSYLFTIAKHLVYDFFHKEIKNRNLKELIISISTSDYSHIEEEYAYKESKKIVNQAIENLSPKRKLIYTLCKIEGKSYEEVSSSLGISTSTISDHIVKATKQIQSFCLSKEITPSLLIALISAVLNQK</sequence>
<dbReference type="EMBL" id="CABWMV010000024">
    <property type="protein sequence ID" value="VXC89655.1"/>
    <property type="molecule type" value="Genomic_DNA"/>
</dbReference>
<dbReference type="Gene3D" id="1.10.1740.10">
    <property type="match status" value="1"/>
</dbReference>
<dbReference type="NCBIfam" id="TIGR02937">
    <property type="entry name" value="sigma70-ECF"/>
    <property type="match status" value="1"/>
</dbReference>
<proteinExistence type="inferred from homology"/>
<accession>A0A2X2IPQ0</accession>
<name>A0A2X2IPQ0_SPHMU</name>
<dbReference type="GO" id="GO:0003677">
    <property type="term" value="F:DNA binding"/>
    <property type="evidence" value="ECO:0007669"/>
    <property type="project" value="InterPro"/>
</dbReference>
<dbReference type="GeneID" id="97179056"/>
<reference evidence="7 9" key="1">
    <citation type="submission" date="2018-06" db="EMBL/GenBank/DDBJ databases">
        <authorList>
            <consortium name="Pathogen Informatics"/>
            <person name="Doyle S."/>
        </authorList>
    </citation>
    <scope>NUCLEOTIDE SEQUENCE [LARGE SCALE GENOMIC DNA]</scope>
    <source>
        <strain evidence="7 9">NCTC11343</strain>
    </source>
</reference>
<keyword evidence="4" id="KW-0804">Transcription</keyword>
<protein>
    <submittedName>
        <fullName evidence="7">Probable RNA polymerase sigma factor fecI</fullName>
    </submittedName>
    <submittedName>
        <fullName evidence="8">Putative RNA polymerase sigma factor fecI</fullName>
    </submittedName>
</protein>
<evidence type="ECO:0000259" key="5">
    <source>
        <dbReference type="Pfam" id="PF04542"/>
    </source>
</evidence>
<feature type="domain" description="RNA polymerase sigma-70 region 2" evidence="5">
    <location>
        <begin position="26"/>
        <end position="90"/>
    </location>
</feature>
<dbReference type="GO" id="GO:0006352">
    <property type="term" value="P:DNA-templated transcription initiation"/>
    <property type="evidence" value="ECO:0007669"/>
    <property type="project" value="InterPro"/>
</dbReference>
<dbReference type="SUPFAM" id="SSF88946">
    <property type="entry name" value="Sigma2 domain of RNA polymerase sigma factors"/>
    <property type="match status" value="1"/>
</dbReference>
<dbReference type="Gene3D" id="1.10.10.10">
    <property type="entry name" value="Winged helix-like DNA-binding domain superfamily/Winged helix DNA-binding domain"/>
    <property type="match status" value="1"/>
</dbReference>
<dbReference type="Pfam" id="PF04542">
    <property type="entry name" value="Sigma70_r2"/>
    <property type="match status" value="1"/>
</dbReference>
<dbReference type="Proteomes" id="UP000432350">
    <property type="component" value="Unassembled WGS sequence"/>
</dbReference>
<evidence type="ECO:0000313" key="10">
    <source>
        <dbReference type="Proteomes" id="UP000432350"/>
    </source>
</evidence>
<keyword evidence="3" id="KW-0731">Sigma factor</keyword>
<reference evidence="8 10" key="2">
    <citation type="submission" date="2019-10" db="EMBL/GenBank/DDBJ databases">
        <authorList>
            <person name="Karimi E."/>
        </authorList>
    </citation>
    <scope>NUCLEOTIDE SEQUENCE [LARGE SCALE GENOMIC DNA]</scope>
    <source>
        <strain evidence="8">Sphingobacterium sp. 8BC</strain>
    </source>
</reference>
<dbReference type="SUPFAM" id="SSF88659">
    <property type="entry name" value="Sigma3 and sigma4 domains of RNA polymerase sigma factors"/>
    <property type="match status" value="1"/>
</dbReference>
<keyword evidence="2" id="KW-0805">Transcription regulation</keyword>
<dbReference type="InterPro" id="IPR039425">
    <property type="entry name" value="RNA_pol_sigma-70-like"/>
</dbReference>
<gene>
    <name evidence="7" type="primary">fecI_1</name>
    <name evidence="8" type="synonym">fecI</name>
    <name evidence="7" type="ORF">NCTC11343_00488</name>
    <name evidence="8" type="ORF">SPHINGO8BC_50733</name>
</gene>
<evidence type="ECO:0000259" key="6">
    <source>
        <dbReference type="Pfam" id="PF08281"/>
    </source>
</evidence>
<dbReference type="PANTHER" id="PTHR43133">
    <property type="entry name" value="RNA POLYMERASE ECF-TYPE SIGMA FACTO"/>
    <property type="match status" value="1"/>
</dbReference>
<evidence type="ECO:0000256" key="4">
    <source>
        <dbReference type="ARBA" id="ARBA00023163"/>
    </source>
</evidence>
<dbReference type="PANTHER" id="PTHR43133:SF46">
    <property type="entry name" value="RNA POLYMERASE SIGMA-70 FACTOR ECF SUBFAMILY"/>
    <property type="match status" value="1"/>
</dbReference>
<dbReference type="NCBIfam" id="TIGR02985">
    <property type="entry name" value="Sig70_bacteroi1"/>
    <property type="match status" value="1"/>
</dbReference>
<dbReference type="AlphaFoldDB" id="A0A2X2IPQ0"/>
<dbReference type="RefSeq" id="WP_112373712.1">
    <property type="nucleotide sequence ID" value="NZ_CP068086.1"/>
</dbReference>
<evidence type="ECO:0000256" key="3">
    <source>
        <dbReference type="ARBA" id="ARBA00023082"/>
    </source>
</evidence>
<dbReference type="CDD" id="cd06171">
    <property type="entry name" value="Sigma70_r4"/>
    <property type="match status" value="1"/>
</dbReference>
<dbReference type="Proteomes" id="UP000251241">
    <property type="component" value="Unassembled WGS sequence"/>
</dbReference>
<dbReference type="InterPro" id="IPR013325">
    <property type="entry name" value="RNA_pol_sigma_r2"/>
</dbReference>
<dbReference type="InterPro" id="IPR014327">
    <property type="entry name" value="RNA_pol_sigma70_bacteroid"/>
</dbReference>
<dbReference type="InterPro" id="IPR013324">
    <property type="entry name" value="RNA_pol_sigma_r3/r4-like"/>
</dbReference>
<dbReference type="InterPro" id="IPR036388">
    <property type="entry name" value="WH-like_DNA-bd_sf"/>
</dbReference>
<accession>A0A654C8N6</accession>
<comment type="similarity">
    <text evidence="1">Belongs to the sigma-70 factor family. ECF subfamily.</text>
</comment>
<dbReference type="InterPro" id="IPR007627">
    <property type="entry name" value="RNA_pol_sigma70_r2"/>
</dbReference>
<evidence type="ECO:0000313" key="7">
    <source>
        <dbReference type="EMBL" id="SPZ83968.1"/>
    </source>
</evidence>
<dbReference type="InterPro" id="IPR013249">
    <property type="entry name" value="RNA_pol_sigma70_r4_t2"/>
</dbReference>
<evidence type="ECO:0000313" key="8">
    <source>
        <dbReference type="EMBL" id="VXC89655.1"/>
    </source>
</evidence>
<dbReference type="EMBL" id="UAUU01000002">
    <property type="protein sequence ID" value="SPZ83968.1"/>
    <property type="molecule type" value="Genomic_DNA"/>
</dbReference>
<organism evidence="7 9">
    <name type="scientific">Sphingobacterium multivorum</name>
    <dbReference type="NCBI Taxonomy" id="28454"/>
    <lineage>
        <taxon>Bacteria</taxon>
        <taxon>Pseudomonadati</taxon>
        <taxon>Bacteroidota</taxon>
        <taxon>Sphingobacteriia</taxon>
        <taxon>Sphingobacteriales</taxon>
        <taxon>Sphingobacteriaceae</taxon>
        <taxon>Sphingobacterium</taxon>
    </lineage>
</organism>
<evidence type="ECO:0000256" key="2">
    <source>
        <dbReference type="ARBA" id="ARBA00023015"/>
    </source>
</evidence>
<evidence type="ECO:0000313" key="9">
    <source>
        <dbReference type="Proteomes" id="UP000251241"/>
    </source>
</evidence>
<dbReference type="GO" id="GO:0016987">
    <property type="term" value="F:sigma factor activity"/>
    <property type="evidence" value="ECO:0007669"/>
    <property type="project" value="UniProtKB-KW"/>
</dbReference>
<dbReference type="InterPro" id="IPR014284">
    <property type="entry name" value="RNA_pol_sigma-70_dom"/>
</dbReference>